<organism evidence="1 2">
    <name type="scientific">[Mycoplasma] phocae</name>
    <dbReference type="NCBI Taxonomy" id="142651"/>
    <lineage>
        <taxon>Bacteria</taxon>
        <taxon>Bacillati</taxon>
        <taxon>Mycoplasmatota</taxon>
        <taxon>Mycoplasmoidales</taxon>
        <taxon>Metamycoplasmataceae</taxon>
        <taxon>Metamycoplasma</taxon>
    </lineage>
</organism>
<dbReference type="EMBL" id="CP029295">
    <property type="protein sequence ID" value="AXE60975.1"/>
    <property type="molecule type" value="Genomic_DNA"/>
</dbReference>
<dbReference type="AlphaFoldDB" id="A0A2Z5IQF1"/>
<evidence type="ECO:0000313" key="2">
    <source>
        <dbReference type="Proteomes" id="UP000252477"/>
    </source>
</evidence>
<dbReference type="RefSeq" id="WP_114191074.1">
    <property type="nucleotide sequence ID" value="NZ_CP029295.1"/>
</dbReference>
<dbReference type="Proteomes" id="UP000252477">
    <property type="component" value="Chromosome"/>
</dbReference>
<gene>
    <name evidence="1" type="ORF">DA803_02680</name>
</gene>
<accession>A0A2Z5IQF1</accession>
<dbReference type="KEGG" id="mpho:DA803_02680"/>
<name>A0A2Z5IQF1_9BACT</name>
<keyword evidence="2" id="KW-1185">Reference proteome</keyword>
<protein>
    <submittedName>
        <fullName evidence="1">Uncharacterized protein</fullName>
    </submittedName>
</protein>
<proteinExistence type="predicted"/>
<sequence>MKKTFIAKDEDKFIFNSPYNEELTFNDKEFKNFKEQLEKTGVTPRVKFKIEKLQNYLKSNGLNVNDYLLSFNDPEIILQNYRLLLNSLILPSRQKAYYIDRDKKNLLDLNFFDLWEIEINKRKYHFATLEDLNNFVYKYINNFKKKIRK</sequence>
<evidence type="ECO:0000313" key="1">
    <source>
        <dbReference type="EMBL" id="AXE60975.1"/>
    </source>
</evidence>
<dbReference type="OrthoDB" id="400857at2"/>
<reference evidence="2" key="1">
    <citation type="journal article" date="2018" name="Microbiol. Resour. Announc.">
        <title>Complete Sequence and Annotation of the Mycoplasma phocidae Strain 105T Genome.</title>
        <authorList>
            <person name="Frasca S. Jr."/>
            <person name="Kutish G.F."/>
            <person name="Michaels D.L."/>
            <person name="Brown D.R."/>
        </authorList>
    </citation>
    <scope>NUCLEOTIDE SEQUENCE [LARGE SCALE GENOMIC DNA]</scope>
    <source>
        <strain evidence="2">105</strain>
    </source>
</reference>